<feature type="binding site" evidence="4">
    <location>
        <begin position="7"/>
        <end position="14"/>
    </location>
    <ligand>
        <name>substrate</name>
    </ligand>
</feature>
<dbReference type="SMART" id="SM00855">
    <property type="entry name" value="PGAM"/>
    <property type="match status" value="1"/>
</dbReference>
<dbReference type="PIRSF" id="PIRSF000709">
    <property type="entry name" value="6PFK_2-Ptase"/>
    <property type="match status" value="1"/>
</dbReference>
<keyword evidence="2" id="KW-0413">Isomerase</keyword>
<evidence type="ECO:0000256" key="1">
    <source>
        <dbReference type="ARBA" id="ARBA00023152"/>
    </source>
</evidence>
<evidence type="ECO:0000313" key="5">
    <source>
        <dbReference type="EMBL" id="HIR58618.1"/>
    </source>
</evidence>
<dbReference type="Pfam" id="PF00300">
    <property type="entry name" value="His_Phos_1"/>
    <property type="match status" value="1"/>
</dbReference>
<dbReference type="Gene3D" id="3.40.50.1240">
    <property type="entry name" value="Phosphoglycerate mutase-like"/>
    <property type="match status" value="1"/>
</dbReference>
<proteinExistence type="predicted"/>
<evidence type="ECO:0000256" key="2">
    <source>
        <dbReference type="ARBA" id="ARBA00023235"/>
    </source>
</evidence>
<dbReference type="InterPro" id="IPR001345">
    <property type="entry name" value="PG/BPGM_mutase_AS"/>
</dbReference>
<evidence type="ECO:0000256" key="4">
    <source>
        <dbReference type="PIRSR" id="PIRSR613078-2"/>
    </source>
</evidence>
<dbReference type="AlphaFoldDB" id="A0A9D1DTC3"/>
<dbReference type="InterPro" id="IPR013078">
    <property type="entry name" value="His_Pase_superF_clade-1"/>
</dbReference>
<keyword evidence="1" id="KW-0324">Glycolysis</keyword>
<gene>
    <name evidence="5" type="ORF">IAB38_01065</name>
</gene>
<comment type="caution">
    <text evidence="5">The sequence shown here is derived from an EMBL/GenBank/DDBJ whole genome shotgun (WGS) entry which is preliminary data.</text>
</comment>
<sequence length="175" mass="20370">MKIYLVRHGQVNHNLKKIYSNEDEDLNETGIKEAYELREKLENISYDVIISSPLKRALHTANIINRANKDIIIDGRLRERNPGNLSGKPLEVTNREEYWNYYSAIKYGTSEDIKEFFDKVKNFLDELKTREYKSVIIVAHSGISKAFYGYFNGIPKDGKFLNLGLNNCEVKEYIL</sequence>
<feature type="active site" description="Proton donor/acceptor" evidence="3">
    <location>
        <position position="79"/>
    </location>
</feature>
<dbReference type="PROSITE" id="PS00175">
    <property type="entry name" value="PG_MUTASE"/>
    <property type="match status" value="1"/>
</dbReference>
<dbReference type="GO" id="GO:0016791">
    <property type="term" value="F:phosphatase activity"/>
    <property type="evidence" value="ECO:0007669"/>
    <property type="project" value="TreeGrafter"/>
</dbReference>
<accession>A0A9D1DTC3</accession>
<feature type="binding site" evidence="4">
    <location>
        <position position="56"/>
    </location>
    <ligand>
        <name>substrate</name>
    </ligand>
</feature>
<dbReference type="InterPro" id="IPR029033">
    <property type="entry name" value="His_PPase_superfam"/>
</dbReference>
<protein>
    <submittedName>
        <fullName evidence="5">Histidine phosphatase family protein</fullName>
    </submittedName>
</protein>
<dbReference type="SUPFAM" id="SSF53254">
    <property type="entry name" value="Phosphoglycerate mutase-like"/>
    <property type="match status" value="1"/>
</dbReference>
<organism evidence="5 6">
    <name type="scientific">Candidatus Onthousia excrementipullorum</name>
    <dbReference type="NCBI Taxonomy" id="2840884"/>
    <lineage>
        <taxon>Bacteria</taxon>
        <taxon>Bacillati</taxon>
        <taxon>Bacillota</taxon>
        <taxon>Bacilli</taxon>
        <taxon>Candidatus Onthousia</taxon>
    </lineage>
</organism>
<name>A0A9D1DTC3_9FIRM</name>
<evidence type="ECO:0000313" key="6">
    <source>
        <dbReference type="Proteomes" id="UP000824232"/>
    </source>
</evidence>
<reference evidence="5" key="1">
    <citation type="submission" date="2020-10" db="EMBL/GenBank/DDBJ databases">
        <authorList>
            <person name="Gilroy R."/>
        </authorList>
    </citation>
    <scope>NUCLEOTIDE SEQUENCE</scope>
    <source>
        <strain evidence="5">CHK184-20233</strain>
    </source>
</reference>
<dbReference type="PANTHER" id="PTHR48100">
    <property type="entry name" value="BROAD-SPECIFICITY PHOSPHATASE YOR283W-RELATED"/>
    <property type="match status" value="1"/>
</dbReference>
<evidence type="ECO:0000256" key="3">
    <source>
        <dbReference type="PIRSR" id="PIRSR613078-1"/>
    </source>
</evidence>
<dbReference type="CDD" id="cd07067">
    <property type="entry name" value="HP_PGM_like"/>
    <property type="match status" value="1"/>
</dbReference>
<dbReference type="Proteomes" id="UP000824232">
    <property type="component" value="Unassembled WGS sequence"/>
</dbReference>
<reference evidence="5" key="2">
    <citation type="journal article" date="2021" name="PeerJ">
        <title>Extensive microbial diversity within the chicken gut microbiome revealed by metagenomics and culture.</title>
        <authorList>
            <person name="Gilroy R."/>
            <person name="Ravi A."/>
            <person name="Getino M."/>
            <person name="Pursley I."/>
            <person name="Horton D.L."/>
            <person name="Alikhan N.F."/>
            <person name="Baker D."/>
            <person name="Gharbi K."/>
            <person name="Hall N."/>
            <person name="Watson M."/>
            <person name="Adriaenssens E.M."/>
            <person name="Foster-Nyarko E."/>
            <person name="Jarju S."/>
            <person name="Secka A."/>
            <person name="Antonio M."/>
            <person name="Oren A."/>
            <person name="Chaudhuri R.R."/>
            <person name="La Ragione R."/>
            <person name="Hildebrand F."/>
            <person name="Pallen M.J."/>
        </authorList>
    </citation>
    <scope>NUCLEOTIDE SEQUENCE</scope>
    <source>
        <strain evidence="5">CHK184-20233</strain>
    </source>
</reference>
<feature type="active site" description="Tele-phosphohistidine intermediate" evidence="3">
    <location>
        <position position="8"/>
    </location>
</feature>
<dbReference type="InterPro" id="IPR050275">
    <property type="entry name" value="PGM_Phosphatase"/>
</dbReference>
<dbReference type="GO" id="GO:0005737">
    <property type="term" value="C:cytoplasm"/>
    <property type="evidence" value="ECO:0007669"/>
    <property type="project" value="TreeGrafter"/>
</dbReference>
<dbReference type="PANTHER" id="PTHR48100:SF1">
    <property type="entry name" value="HISTIDINE PHOSPHATASE FAMILY PROTEIN-RELATED"/>
    <property type="match status" value="1"/>
</dbReference>
<dbReference type="EMBL" id="DVHC01000013">
    <property type="protein sequence ID" value="HIR58618.1"/>
    <property type="molecule type" value="Genomic_DNA"/>
</dbReference>